<proteinExistence type="predicted"/>
<accession>A0ACC0X5E7</accession>
<name>A0ACC0X5E7_9ROSI</name>
<reference evidence="2" key="1">
    <citation type="journal article" date="2023" name="G3 (Bethesda)">
        <title>Genome assembly and association tests identify interacting loci associated with vigor, precocity, and sex in interspecific pistachio rootstocks.</title>
        <authorList>
            <person name="Palmer W."/>
            <person name="Jacygrad E."/>
            <person name="Sagayaradj S."/>
            <person name="Cavanaugh K."/>
            <person name="Han R."/>
            <person name="Bertier L."/>
            <person name="Beede B."/>
            <person name="Kafkas S."/>
            <person name="Golino D."/>
            <person name="Preece J."/>
            <person name="Michelmore R."/>
        </authorList>
    </citation>
    <scope>NUCLEOTIDE SEQUENCE [LARGE SCALE GENOMIC DNA]</scope>
</reference>
<evidence type="ECO:0000313" key="2">
    <source>
        <dbReference type="Proteomes" id="UP001163603"/>
    </source>
</evidence>
<comment type="caution">
    <text evidence="1">The sequence shown here is derived from an EMBL/GenBank/DDBJ whole genome shotgun (WGS) entry which is preliminary data.</text>
</comment>
<dbReference type="Proteomes" id="UP001163603">
    <property type="component" value="Chromosome 14"/>
</dbReference>
<gene>
    <name evidence="1" type="ORF">Pint_32944</name>
</gene>
<keyword evidence="2" id="KW-1185">Reference proteome</keyword>
<sequence length="89" mass="9741">MRLYKSEDDKANLMQSSEPSERLVGLSDDVGVRLHFSAIVANLLAFESNVDRSVDLPAQDEIGNMGFEVIEPIKRDSSLIWGATTGVTS</sequence>
<organism evidence="1 2">
    <name type="scientific">Pistacia integerrima</name>
    <dbReference type="NCBI Taxonomy" id="434235"/>
    <lineage>
        <taxon>Eukaryota</taxon>
        <taxon>Viridiplantae</taxon>
        <taxon>Streptophyta</taxon>
        <taxon>Embryophyta</taxon>
        <taxon>Tracheophyta</taxon>
        <taxon>Spermatophyta</taxon>
        <taxon>Magnoliopsida</taxon>
        <taxon>eudicotyledons</taxon>
        <taxon>Gunneridae</taxon>
        <taxon>Pentapetalae</taxon>
        <taxon>rosids</taxon>
        <taxon>malvids</taxon>
        <taxon>Sapindales</taxon>
        <taxon>Anacardiaceae</taxon>
        <taxon>Pistacia</taxon>
    </lineage>
</organism>
<dbReference type="EMBL" id="CM047749">
    <property type="protein sequence ID" value="KAJ0010876.1"/>
    <property type="molecule type" value="Genomic_DNA"/>
</dbReference>
<evidence type="ECO:0000313" key="1">
    <source>
        <dbReference type="EMBL" id="KAJ0010876.1"/>
    </source>
</evidence>
<protein>
    <submittedName>
        <fullName evidence="1">Uncharacterized protein</fullName>
    </submittedName>
</protein>